<dbReference type="AlphaFoldDB" id="A0A151MGT3"/>
<accession>A0A151MGT3</accession>
<reference evidence="1 2" key="1">
    <citation type="journal article" date="2012" name="Genome Biol.">
        <title>Sequencing three crocodilian genomes to illuminate the evolution of archosaurs and amniotes.</title>
        <authorList>
            <person name="St John J.A."/>
            <person name="Braun E.L."/>
            <person name="Isberg S.R."/>
            <person name="Miles L.G."/>
            <person name="Chong A.Y."/>
            <person name="Gongora J."/>
            <person name="Dalzell P."/>
            <person name="Moran C."/>
            <person name="Bed'hom B."/>
            <person name="Abzhanov A."/>
            <person name="Burgess S.C."/>
            <person name="Cooksey A.M."/>
            <person name="Castoe T.A."/>
            <person name="Crawford N.G."/>
            <person name="Densmore L.D."/>
            <person name="Drew J.C."/>
            <person name="Edwards S.V."/>
            <person name="Faircloth B.C."/>
            <person name="Fujita M.K."/>
            <person name="Greenwold M.J."/>
            <person name="Hoffmann F.G."/>
            <person name="Howard J.M."/>
            <person name="Iguchi T."/>
            <person name="Janes D.E."/>
            <person name="Khan S.Y."/>
            <person name="Kohno S."/>
            <person name="de Koning A.J."/>
            <person name="Lance S.L."/>
            <person name="McCarthy F.M."/>
            <person name="McCormack J.E."/>
            <person name="Merchant M.E."/>
            <person name="Peterson D.G."/>
            <person name="Pollock D.D."/>
            <person name="Pourmand N."/>
            <person name="Raney B.J."/>
            <person name="Roessler K.A."/>
            <person name="Sanford J.R."/>
            <person name="Sawyer R.H."/>
            <person name="Schmidt C.J."/>
            <person name="Triplett E.W."/>
            <person name="Tuberville T.D."/>
            <person name="Venegas-Anaya M."/>
            <person name="Howard J.T."/>
            <person name="Jarvis E.D."/>
            <person name="Guillette L.J.Jr."/>
            <person name="Glenn T.C."/>
            <person name="Green R.E."/>
            <person name="Ray D.A."/>
        </authorList>
    </citation>
    <scope>NUCLEOTIDE SEQUENCE [LARGE SCALE GENOMIC DNA]</scope>
    <source>
        <strain evidence="1">KSC_2009_1</strain>
    </source>
</reference>
<proteinExistence type="predicted"/>
<organism evidence="1 2">
    <name type="scientific">Alligator mississippiensis</name>
    <name type="common">American alligator</name>
    <dbReference type="NCBI Taxonomy" id="8496"/>
    <lineage>
        <taxon>Eukaryota</taxon>
        <taxon>Metazoa</taxon>
        <taxon>Chordata</taxon>
        <taxon>Craniata</taxon>
        <taxon>Vertebrata</taxon>
        <taxon>Euteleostomi</taxon>
        <taxon>Archelosauria</taxon>
        <taxon>Archosauria</taxon>
        <taxon>Crocodylia</taxon>
        <taxon>Alligatoridae</taxon>
        <taxon>Alligatorinae</taxon>
        <taxon>Alligator</taxon>
    </lineage>
</organism>
<comment type="caution">
    <text evidence="1">The sequence shown here is derived from an EMBL/GenBank/DDBJ whole genome shotgun (WGS) entry which is preliminary data.</text>
</comment>
<name>A0A151MGT3_ALLMI</name>
<dbReference type="EMBL" id="AKHW03006178">
    <property type="protein sequence ID" value="KYO23737.1"/>
    <property type="molecule type" value="Genomic_DNA"/>
</dbReference>
<dbReference type="Proteomes" id="UP000050525">
    <property type="component" value="Unassembled WGS sequence"/>
</dbReference>
<evidence type="ECO:0000313" key="2">
    <source>
        <dbReference type="Proteomes" id="UP000050525"/>
    </source>
</evidence>
<keyword evidence="2" id="KW-1185">Reference proteome</keyword>
<gene>
    <name evidence="1" type="ORF">Y1Q_0002354</name>
</gene>
<evidence type="ECO:0000313" key="1">
    <source>
        <dbReference type="EMBL" id="KYO23737.1"/>
    </source>
</evidence>
<protein>
    <submittedName>
        <fullName evidence="1">Uncharacterized protein</fullName>
    </submittedName>
</protein>
<sequence>MVLGIPMGAKPTCTTANTWTCLHHVKDAELQFIEKPVLALFTSLKAKEGSSEPQMGLDHTRVPCHKNTATHLLLFHGWHMLKNIR</sequence>